<organism evidence="3 4">
    <name type="scientific">Lysobacter silvisoli</name>
    <dbReference type="NCBI Taxonomy" id="2293254"/>
    <lineage>
        <taxon>Bacteria</taxon>
        <taxon>Pseudomonadati</taxon>
        <taxon>Pseudomonadota</taxon>
        <taxon>Gammaproteobacteria</taxon>
        <taxon>Lysobacterales</taxon>
        <taxon>Lysobacteraceae</taxon>
        <taxon>Lysobacter</taxon>
    </lineage>
</organism>
<evidence type="ECO:0000259" key="2">
    <source>
        <dbReference type="SMART" id="SM00829"/>
    </source>
</evidence>
<feature type="compositionally biased region" description="Basic and acidic residues" evidence="1">
    <location>
        <begin position="20"/>
        <end position="29"/>
    </location>
</feature>
<dbReference type="PANTHER" id="PTHR11695">
    <property type="entry name" value="ALCOHOL DEHYDROGENASE RELATED"/>
    <property type="match status" value="1"/>
</dbReference>
<dbReference type="InterPro" id="IPR036291">
    <property type="entry name" value="NAD(P)-bd_dom_sf"/>
</dbReference>
<sequence length="364" mass="39695">MRMQGLRRPQSGVHAGRGGAGHDRQDRDRYQDERMKALVYHEYGSPDVLQLRDVEMPVPRSNELRIRMRAASLNPADLYLMRGSPYMLRFKIGLKRPKNNGVGLDFAGVVDAVGDGVTSLRVGDEVFGQISDFSTGRTRALAEYLCVGAALAVKKPQGIGFAEIASIPLAGSTALFAVRDYGQVTSGQHVLINGAGGGVGVHAVQLAKHFGATVTAVCSEAKRSLMQEIGADHVIDYRKQDFTAGSTRYDTIIDTVSSQSLRRCRQVLVPQGRFVWVGGTGKTHWFGPLRLALNVLAMPLFDRRHRWILASKAPTAEDLATLAGLLEQGAFRPVIDRRYPLADAADAIRHLEKGHACGKIVVEI</sequence>
<dbReference type="GO" id="GO:0016491">
    <property type="term" value="F:oxidoreductase activity"/>
    <property type="evidence" value="ECO:0007669"/>
    <property type="project" value="InterPro"/>
</dbReference>
<keyword evidence="4" id="KW-1185">Reference proteome</keyword>
<dbReference type="PROSITE" id="PS01162">
    <property type="entry name" value="QOR_ZETA_CRYSTAL"/>
    <property type="match status" value="1"/>
</dbReference>
<dbReference type="SUPFAM" id="SSF50129">
    <property type="entry name" value="GroES-like"/>
    <property type="match status" value="1"/>
</dbReference>
<evidence type="ECO:0000313" key="4">
    <source>
        <dbReference type="Proteomes" id="UP000264492"/>
    </source>
</evidence>
<dbReference type="Gene3D" id="3.90.180.10">
    <property type="entry name" value="Medium-chain alcohol dehydrogenases, catalytic domain"/>
    <property type="match status" value="1"/>
</dbReference>
<proteinExistence type="predicted"/>
<feature type="region of interest" description="Disordered" evidence="1">
    <location>
        <begin position="1"/>
        <end position="29"/>
    </location>
</feature>
<comment type="caution">
    <text evidence="3">The sequence shown here is derived from an EMBL/GenBank/DDBJ whole genome shotgun (WGS) entry which is preliminary data.</text>
</comment>
<name>A0A371K3L3_9GAMM</name>
<dbReference type="CDD" id="cd08267">
    <property type="entry name" value="MDR1"/>
    <property type="match status" value="1"/>
</dbReference>
<gene>
    <name evidence="3" type="ORF">DX914_05155</name>
</gene>
<dbReference type="InterPro" id="IPR011032">
    <property type="entry name" value="GroES-like_sf"/>
</dbReference>
<evidence type="ECO:0000313" key="3">
    <source>
        <dbReference type="EMBL" id="RDZ28521.1"/>
    </source>
</evidence>
<dbReference type="AlphaFoldDB" id="A0A371K3L3"/>
<dbReference type="PANTHER" id="PTHR11695:SF648">
    <property type="entry name" value="ZINC-BINDING OXIDOREDUCTASE"/>
    <property type="match status" value="1"/>
</dbReference>
<dbReference type="Pfam" id="PF08240">
    <property type="entry name" value="ADH_N"/>
    <property type="match status" value="1"/>
</dbReference>
<dbReference type="InterPro" id="IPR013154">
    <property type="entry name" value="ADH-like_N"/>
</dbReference>
<reference evidence="3 4" key="1">
    <citation type="submission" date="2018-08" db="EMBL/GenBank/DDBJ databases">
        <title>Lysobacter sp. zong2l5, whole genome shotgun sequence.</title>
        <authorList>
            <person name="Zhang X."/>
            <person name="Feng G."/>
            <person name="Zhu H."/>
        </authorList>
    </citation>
    <scope>NUCLEOTIDE SEQUENCE [LARGE SCALE GENOMIC DNA]</scope>
    <source>
        <strain evidence="4">zong2l5</strain>
    </source>
</reference>
<dbReference type="EMBL" id="QTSU01000001">
    <property type="protein sequence ID" value="RDZ28521.1"/>
    <property type="molecule type" value="Genomic_DNA"/>
</dbReference>
<accession>A0A371K3L3</accession>
<dbReference type="SMART" id="SM00829">
    <property type="entry name" value="PKS_ER"/>
    <property type="match status" value="1"/>
</dbReference>
<dbReference type="InterPro" id="IPR020843">
    <property type="entry name" value="ER"/>
</dbReference>
<dbReference type="Proteomes" id="UP000264492">
    <property type="component" value="Unassembled WGS sequence"/>
</dbReference>
<dbReference type="GO" id="GO:0008270">
    <property type="term" value="F:zinc ion binding"/>
    <property type="evidence" value="ECO:0007669"/>
    <property type="project" value="InterPro"/>
</dbReference>
<protein>
    <submittedName>
        <fullName evidence="3">NAD(P)-dependent alcohol dehydrogenase</fullName>
    </submittedName>
</protein>
<dbReference type="Pfam" id="PF13602">
    <property type="entry name" value="ADH_zinc_N_2"/>
    <property type="match status" value="1"/>
</dbReference>
<dbReference type="InterPro" id="IPR002364">
    <property type="entry name" value="Quin_OxRdtase/zeta-crystal_CS"/>
</dbReference>
<dbReference type="InterPro" id="IPR050700">
    <property type="entry name" value="YIM1/Zinc_Alcohol_DH_Fams"/>
</dbReference>
<feature type="domain" description="Enoyl reductase (ER)" evidence="2">
    <location>
        <begin position="44"/>
        <end position="362"/>
    </location>
</feature>
<evidence type="ECO:0000256" key="1">
    <source>
        <dbReference type="SAM" id="MobiDB-lite"/>
    </source>
</evidence>
<dbReference type="Gene3D" id="3.40.50.720">
    <property type="entry name" value="NAD(P)-binding Rossmann-like Domain"/>
    <property type="match status" value="1"/>
</dbReference>
<dbReference type="SUPFAM" id="SSF51735">
    <property type="entry name" value="NAD(P)-binding Rossmann-fold domains"/>
    <property type="match status" value="1"/>
</dbReference>